<reference evidence="3" key="1">
    <citation type="submission" date="2020-05" db="EMBL/GenBank/DDBJ databases">
        <authorList>
            <person name="Chiriac C."/>
            <person name="Salcher M."/>
            <person name="Ghai R."/>
            <person name="Kavagutti S V."/>
        </authorList>
    </citation>
    <scope>NUCLEOTIDE SEQUENCE</scope>
</reference>
<dbReference type="GO" id="GO:0050661">
    <property type="term" value="F:NADP binding"/>
    <property type="evidence" value="ECO:0007669"/>
    <property type="project" value="InterPro"/>
</dbReference>
<protein>
    <submittedName>
        <fullName evidence="3">Unannotated protein</fullName>
    </submittedName>
</protein>
<dbReference type="InterPro" id="IPR036291">
    <property type="entry name" value="NAD(P)-bd_dom_sf"/>
</dbReference>
<feature type="domain" description="6-phosphogluconate dehydrogenase NADP-binding" evidence="2">
    <location>
        <begin position="16"/>
        <end position="174"/>
    </location>
</feature>
<dbReference type="Gene3D" id="3.40.50.720">
    <property type="entry name" value="NAD(P)-binding Rossmann-like Domain"/>
    <property type="match status" value="1"/>
</dbReference>
<dbReference type="Gene3D" id="1.10.1040.10">
    <property type="entry name" value="N-(1-d-carboxylethyl)-l-norvaline Dehydrogenase, domain 2"/>
    <property type="match status" value="1"/>
</dbReference>
<name>A0A6J6HXZ6_9ZZZZ</name>
<dbReference type="PANTHER" id="PTHR43060">
    <property type="entry name" value="3-HYDROXYISOBUTYRATE DEHYDROGENASE-LIKE 1, MITOCHONDRIAL-RELATED"/>
    <property type="match status" value="1"/>
</dbReference>
<organism evidence="3">
    <name type="scientific">freshwater metagenome</name>
    <dbReference type="NCBI Taxonomy" id="449393"/>
    <lineage>
        <taxon>unclassified sequences</taxon>
        <taxon>metagenomes</taxon>
        <taxon>ecological metagenomes</taxon>
    </lineage>
</organism>
<sequence length="292" mass="29258">MSAPSTTPSPVTPQHVAVIGLGQMGGPMADCLLAAGHAVSVFDISGDAMALRATNGARAATSAADAATGASFVSIVVFNDSQLLEVVTGPDGVLRSLEPGSVVAVHTTASLATIVRIAEAASESGVSVIDAGISGGEEGATSGTLLTMVGGTEDAVAKAGPVLMAFSKEVVHAGPIGAGMALKLARNAVGYTMMTAVHEAMVLARAANVDLALLNHVIGETGVFAQALAPFVLGGPAPLGPDDPESLRTMLEHLRDLGEKDLQQALALAADLEVEIPVTNLVSSTFHAVARL</sequence>
<keyword evidence="1" id="KW-0560">Oxidoreductase</keyword>
<dbReference type="GO" id="GO:0016491">
    <property type="term" value="F:oxidoreductase activity"/>
    <property type="evidence" value="ECO:0007669"/>
    <property type="project" value="UniProtKB-KW"/>
</dbReference>
<dbReference type="InterPro" id="IPR008927">
    <property type="entry name" value="6-PGluconate_DH-like_C_sf"/>
</dbReference>
<dbReference type="SUPFAM" id="SSF48179">
    <property type="entry name" value="6-phosphogluconate dehydrogenase C-terminal domain-like"/>
    <property type="match status" value="1"/>
</dbReference>
<dbReference type="InterPro" id="IPR015815">
    <property type="entry name" value="HIBADH-related"/>
</dbReference>
<evidence type="ECO:0000313" key="3">
    <source>
        <dbReference type="EMBL" id="CAB4616064.1"/>
    </source>
</evidence>
<dbReference type="Pfam" id="PF03446">
    <property type="entry name" value="NAD_binding_2"/>
    <property type="match status" value="1"/>
</dbReference>
<evidence type="ECO:0000256" key="1">
    <source>
        <dbReference type="ARBA" id="ARBA00023002"/>
    </source>
</evidence>
<accession>A0A6J6HXZ6</accession>
<dbReference type="InterPro" id="IPR006115">
    <property type="entry name" value="6PGDH_NADP-bd"/>
</dbReference>
<gene>
    <name evidence="3" type="ORF">UFOPK1835_01409</name>
</gene>
<dbReference type="SUPFAM" id="SSF51735">
    <property type="entry name" value="NAD(P)-binding Rossmann-fold domains"/>
    <property type="match status" value="1"/>
</dbReference>
<proteinExistence type="predicted"/>
<dbReference type="PANTHER" id="PTHR43060:SF15">
    <property type="entry name" value="3-HYDROXYISOBUTYRATE DEHYDROGENASE-LIKE 1, MITOCHONDRIAL-RELATED"/>
    <property type="match status" value="1"/>
</dbReference>
<evidence type="ECO:0000259" key="2">
    <source>
        <dbReference type="Pfam" id="PF03446"/>
    </source>
</evidence>
<dbReference type="AlphaFoldDB" id="A0A6J6HXZ6"/>
<dbReference type="EMBL" id="CAEZUP010000064">
    <property type="protein sequence ID" value="CAB4616064.1"/>
    <property type="molecule type" value="Genomic_DNA"/>
</dbReference>
<dbReference type="InterPro" id="IPR013328">
    <property type="entry name" value="6PGD_dom2"/>
</dbReference>
<dbReference type="PIRSF" id="PIRSF000103">
    <property type="entry name" value="HIBADH"/>
    <property type="match status" value="1"/>
</dbReference>